<evidence type="ECO:0000256" key="3">
    <source>
        <dbReference type="SAM" id="SignalP"/>
    </source>
</evidence>
<dbReference type="InterPro" id="IPR032799">
    <property type="entry name" value="TAXi_C"/>
</dbReference>
<dbReference type="Proteomes" id="UP000243459">
    <property type="component" value="Chromosome 5"/>
</dbReference>
<dbReference type="OMA" id="ECNSSAC"/>
<dbReference type="Pfam" id="PF14541">
    <property type="entry name" value="TAXi_C"/>
    <property type="match status" value="1"/>
</dbReference>
<dbReference type="InterPro" id="IPR001969">
    <property type="entry name" value="Aspartic_peptidase_AS"/>
</dbReference>
<proteinExistence type="inferred from homology"/>
<dbReference type="GO" id="GO:0006508">
    <property type="term" value="P:proteolysis"/>
    <property type="evidence" value="ECO:0007669"/>
    <property type="project" value="InterPro"/>
</dbReference>
<dbReference type="PANTHER" id="PTHR13683:SF827">
    <property type="entry name" value="PEPTIDASE A1 DOMAIN-CONTAINING PROTEIN"/>
    <property type="match status" value="1"/>
</dbReference>
<feature type="domain" description="Peptidase A1" evidence="4">
    <location>
        <begin position="124"/>
        <end position="457"/>
    </location>
</feature>
<dbReference type="OrthoDB" id="2747330at2759"/>
<dbReference type="InterPro" id="IPR021109">
    <property type="entry name" value="Peptidase_aspartic_dom_sf"/>
</dbReference>
<gene>
    <name evidence="5" type="ORF">A4U43_C05F34230</name>
</gene>
<feature type="active site" evidence="2">
    <location>
        <position position="140"/>
    </location>
</feature>
<dbReference type="PROSITE" id="PS00141">
    <property type="entry name" value="ASP_PROTEASE"/>
    <property type="match status" value="1"/>
</dbReference>
<dbReference type="SUPFAM" id="SSF50630">
    <property type="entry name" value="Acid proteases"/>
    <property type="match status" value="1"/>
</dbReference>
<keyword evidence="6" id="KW-1185">Reference proteome</keyword>
<dbReference type="PROSITE" id="PS51767">
    <property type="entry name" value="PEPTIDASE_A1"/>
    <property type="match status" value="1"/>
</dbReference>
<feature type="chain" id="PRO_5024344166" description="Peptidase A1 domain-containing protein" evidence="3">
    <location>
        <begin position="24"/>
        <end position="464"/>
    </location>
</feature>
<feature type="signal peptide" evidence="3">
    <location>
        <begin position="1"/>
        <end position="23"/>
    </location>
</feature>
<feature type="active site" evidence="2">
    <location>
        <position position="338"/>
    </location>
</feature>
<dbReference type="InterPro" id="IPR033121">
    <property type="entry name" value="PEPTIDASE_A1"/>
</dbReference>
<protein>
    <recommendedName>
        <fullName evidence="4">Peptidase A1 domain-containing protein</fullName>
    </recommendedName>
</protein>
<dbReference type="AlphaFoldDB" id="A0A5P1EWL1"/>
<evidence type="ECO:0000259" key="4">
    <source>
        <dbReference type="PROSITE" id="PS51767"/>
    </source>
</evidence>
<dbReference type="Pfam" id="PF14543">
    <property type="entry name" value="TAXi_N"/>
    <property type="match status" value="1"/>
</dbReference>
<dbReference type="InterPro" id="IPR001461">
    <property type="entry name" value="Aspartic_peptidase_A1"/>
</dbReference>
<evidence type="ECO:0000313" key="6">
    <source>
        <dbReference type="Proteomes" id="UP000243459"/>
    </source>
</evidence>
<comment type="similarity">
    <text evidence="1">Belongs to the peptidase A1 family.</text>
</comment>
<evidence type="ECO:0000256" key="2">
    <source>
        <dbReference type="PIRSR" id="PIRSR601461-1"/>
    </source>
</evidence>
<organism evidence="5 6">
    <name type="scientific">Asparagus officinalis</name>
    <name type="common">Garden asparagus</name>
    <dbReference type="NCBI Taxonomy" id="4686"/>
    <lineage>
        <taxon>Eukaryota</taxon>
        <taxon>Viridiplantae</taxon>
        <taxon>Streptophyta</taxon>
        <taxon>Embryophyta</taxon>
        <taxon>Tracheophyta</taxon>
        <taxon>Spermatophyta</taxon>
        <taxon>Magnoliopsida</taxon>
        <taxon>Liliopsida</taxon>
        <taxon>Asparagales</taxon>
        <taxon>Asparagaceae</taxon>
        <taxon>Asparagoideae</taxon>
        <taxon>Asparagus</taxon>
    </lineage>
</organism>
<keyword evidence="3" id="KW-0732">Signal</keyword>
<evidence type="ECO:0000313" key="5">
    <source>
        <dbReference type="EMBL" id="ONK70488.1"/>
    </source>
</evidence>
<sequence>MGNAFRSFLLYVLLMTGFGRIKCMKEEILVKVQELQFWDEKSTHAPRHFSNSMQIPRTAPKSSALLELKHQISPSSVNNFHEQLLLSDNARASSLQSQLRPPHFQQPVTRLPLTPGVALHTLNYIIDIKIANASMPVIVDTGSDLTWVQCKPCVNCYIQQKPLYDPSASSTYHPVPCNSTSCSSIFASVACGNMTDCGYSLRYGDGSYTRGVLALERISLGDAEVQGFIFGCGMSNGGLFGIASGLVGLGRTKLSLVSQTKAQFRGVFSYCLPSRVYNSSGNLILGSDSSSYKNATPLAYTRMLQGPRQAPFYFLNVTNVRVGEVELGLPKGSRVLIDSGTVITRLVPSLYNAVRDEFLKQFSGYPTTAAYLILDTCFDLSKYEEVRVPKLGLGFEGGAKMNVDVSGILYFVKKDASQVCLAMTSLADEDGVGIIGNFQQKNQRVVYDNVGARVGFGEEKCSYS</sequence>
<dbReference type="EMBL" id="CM007385">
    <property type="protein sequence ID" value="ONK70488.1"/>
    <property type="molecule type" value="Genomic_DNA"/>
</dbReference>
<name>A0A5P1EWL1_ASPOF</name>
<dbReference type="Gene3D" id="2.40.70.10">
    <property type="entry name" value="Acid Proteases"/>
    <property type="match status" value="2"/>
</dbReference>
<evidence type="ECO:0000256" key="1">
    <source>
        <dbReference type="ARBA" id="ARBA00007447"/>
    </source>
</evidence>
<dbReference type="FunFam" id="2.40.70.10:FF:000021">
    <property type="entry name" value="Aspartyl protease AED1"/>
    <property type="match status" value="1"/>
</dbReference>
<dbReference type="Gramene" id="ONK70488">
    <property type="protein sequence ID" value="ONK70488"/>
    <property type="gene ID" value="A4U43_C05F34230"/>
</dbReference>
<accession>A0A5P1EWL1</accession>
<dbReference type="InterPro" id="IPR032861">
    <property type="entry name" value="TAXi_N"/>
</dbReference>
<reference evidence="6" key="1">
    <citation type="journal article" date="2017" name="Nat. Commun.">
        <title>The asparagus genome sheds light on the origin and evolution of a young Y chromosome.</title>
        <authorList>
            <person name="Harkess A."/>
            <person name="Zhou J."/>
            <person name="Xu C."/>
            <person name="Bowers J.E."/>
            <person name="Van der Hulst R."/>
            <person name="Ayyampalayam S."/>
            <person name="Mercati F."/>
            <person name="Riccardi P."/>
            <person name="McKain M.R."/>
            <person name="Kakrana A."/>
            <person name="Tang H."/>
            <person name="Ray J."/>
            <person name="Groenendijk J."/>
            <person name="Arikit S."/>
            <person name="Mathioni S.M."/>
            <person name="Nakano M."/>
            <person name="Shan H."/>
            <person name="Telgmann-Rauber A."/>
            <person name="Kanno A."/>
            <person name="Yue Z."/>
            <person name="Chen H."/>
            <person name="Li W."/>
            <person name="Chen Y."/>
            <person name="Xu X."/>
            <person name="Zhang Y."/>
            <person name="Luo S."/>
            <person name="Chen H."/>
            <person name="Gao J."/>
            <person name="Mao Z."/>
            <person name="Pires J.C."/>
            <person name="Luo M."/>
            <person name="Kudrna D."/>
            <person name="Wing R.A."/>
            <person name="Meyers B.C."/>
            <person name="Yi K."/>
            <person name="Kong H."/>
            <person name="Lavrijsen P."/>
            <person name="Sunseri F."/>
            <person name="Falavigna A."/>
            <person name="Ye Y."/>
            <person name="Leebens-Mack J.H."/>
            <person name="Chen G."/>
        </authorList>
    </citation>
    <scope>NUCLEOTIDE SEQUENCE [LARGE SCALE GENOMIC DNA]</scope>
    <source>
        <strain evidence="6">cv. DH0086</strain>
    </source>
</reference>
<dbReference type="FunFam" id="2.40.70.10:FF:000049">
    <property type="entry name" value="Aspartyl protease AED1"/>
    <property type="match status" value="1"/>
</dbReference>
<dbReference type="PANTHER" id="PTHR13683">
    <property type="entry name" value="ASPARTYL PROTEASES"/>
    <property type="match status" value="1"/>
</dbReference>
<dbReference type="GO" id="GO:0004190">
    <property type="term" value="F:aspartic-type endopeptidase activity"/>
    <property type="evidence" value="ECO:0007669"/>
    <property type="project" value="InterPro"/>
</dbReference>